<keyword evidence="1" id="KW-1133">Transmembrane helix</keyword>
<dbReference type="EMBL" id="MT011984">
    <property type="protein sequence ID" value="QIZ20155.1"/>
    <property type="molecule type" value="Genomic_DNA"/>
</dbReference>
<proteinExistence type="predicted"/>
<accession>A0A6H1Q1K3</accession>
<keyword evidence="2" id="KW-0614">Plasmid</keyword>
<sequence length="38" mass="4253">MTTTFSFDQFLNVLFYVSLAGAAITAFLVYRMNKKADG</sequence>
<protein>
    <submittedName>
        <fullName evidence="2">Uncharacterized protein</fullName>
    </submittedName>
</protein>
<dbReference type="AlphaFoldDB" id="A0A6H1Q1K3"/>
<organism evidence="2">
    <name type="scientific">Comamonas testosteroni</name>
    <name type="common">Pseudomonas testosteroni</name>
    <dbReference type="NCBI Taxonomy" id="285"/>
    <lineage>
        <taxon>Bacteria</taxon>
        <taxon>Pseudomonadati</taxon>
        <taxon>Pseudomonadota</taxon>
        <taxon>Betaproteobacteria</taxon>
        <taxon>Burkholderiales</taxon>
        <taxon>Comamonadaceae</taxon>
        <taxon>Comamonas</taxon>
    </lineage>
</organism>
<evidence type="ECO:0000256" key="1">
    <source>
        <dbReference type="SAM" id="Phobius"/>
    </source>
</evidence>
<name>A0A6H1Q1K3_COMTE</name>
<geneLocation type="plasmid" evidence="2">
    <name>pNFYY023-1</name>
</geneLocation>
<keyword evidence="1" id="KW-0472">Membrane</keyword>
<keyword evidence="1" id="KW-0812">Transmembrane</keyword>
<feature type="transmembrane region" description="Helical" evidence="1">
    <location>
        <begin position="13"/>
        <end position="30"/>
    </location>
</feature>
<reference evidence="2" key="1">
    <citation type="submission" date="2020-01" db="EMBL/GenBank/DDBJ databases">
        <title>Whole-genome sequencing for Comamonas testosteroni.</title>
        <authorList>
            <person name="Qin Y."/>
            <person name="Rui Y."/>
        </authorList>
    </citation>
    <scope>NUCLEOTIDE SEQUENCE</scope>
    <source>
        <strain evidence="2">NFYY023</strain>
        <plasmid evidence="2">pNFYY023-1</plasmid>
    </source>
</reference>
<evidence type="ECO:0000313" key="2">
    <source>
        <dbReference type="EMBL" id="QIZ20155.1"/>
    </source>
</evidence>